<evidence type="ECO:0000313" key="5">
    <source>
        <dbReference type="Proteomes" id="UP000265366"/>
    </source>
</evidence>
<name>A0A3A1PBM0_9SPHN</name>
<dbReference type="InterPro" id="IPR058634">
    <property type="entry name" value="AaeA-lik-b-barrel"/>
</dbReference>
<accession>A0A3A1PBM0</accession>
<dbReference type="SUPFAM" id="SSF111369">
    <property type="entry name" value="HlyD-like secretion proteins"/>
    <property type="match status" value="1"/>
</dbReference>
<keyword evidence="1" id="KW-0472">Membrane</keyword>
<keyword evidence="1" id="KW-0812">Transmembrane</keyword>
<dbReference type="Pfam" id="PF25917">
    <property type="entry name" value="BSH_RND"/>
    <property type="match status" value="1"/>
</dbReference>
<keyword evidence="1" id="KW-1133">Transmembrane helix</keyword>
<dbReference type="OrthoDB" id="9811754at2"/>
<dbReference type="InterPro" id="IPR050393">
    <property type="entry name" value="MFP_Efflux_Pump"/>
</dbReference>
<evidence type="ECO:0000256" key="1">
    <source>
        <dbReference type="SAM" id="Phobius"/>
    </source>
</evidence>
<dbReference type="Gene3D" id="2.40.50.100">
    <property type="match status" value="1"/>
</dbReference>
<dbReference type="RefSeq" id="WP_119591726.1">
    <property type="nucleotide sequence ID" value="NZ_QXFM01000025.1"/>
</dbReference>
<feature type="domain" description="p-hydroxybenzoic acid efflux pump subunit AaeA-like beta-barrel" evidence="3">
    <location>
        <begin position="189"/>
        <end position="286"/>
    </location>
</feature>
<dbReference type="Gene3D" id="2.40.30.170">
    <property type="match status" value="1"/>
</dbReference>
<evidence type="ECO:0000313" key="4">
    <source>
        <dbReference type="EMBL" id="RIV91191.1"/>
    </source>
</evidence>
<sequence>MKSLLPLLGRYALTLIFVAIAALVAWQAWTRHEHTPWTRDGRVRADIVRVSTDVGGLVTQVAVRDNQRVEAGQLLLVLDRPRIAATIERADAAIAEARATLDQARMEARRDIALGDLVATEAREQNVAKVRTAQAALKRAQADRNIARVDMQRTEIRATSSGIITNLDIHAGDYLAAGAQAMALVDTSSLRIEGYFEETKLHHVAIGDHARVRLMGDDAEITGHVESIAAAIADDQRDETGNLLPRVAPTFSWVRLAQRIPVRIHIDHVPPGVRLIAGTSASVEIHPVDAERPVAAQSRSHS</sequence>
<feature type="transmembrane region" description="Helical" evidence="1">
    <location>
        <begin position="7"/>
        <end position="29"/>
    </location>
</feature>
<protein>
    <submittedName>
        <fullName evidence="4">HlyD family secretion protein</fullName>
    </submittedName>
</protein>
<dbReference type="InterPro" id="IPR058625">
    <property type="entry name" value="MdtA-like_BSH"/>
</dbReference>
<feature type="domain" description="Multidrug resistance protein MdtA-like barrel-sandwich hybrid" evidence="2">
    <location>
        <begin position="47"/>
        <end position="186"/>
    </location>
</feature>
<evidence type="ECO:0000259" key="2">
    <source>
        <dbReference type="Pfam" id="PF25917"/>
    </source>
</evidence>
<organism evidence="4 5">
    <name type="scientific">Aurantiacibacter xanthus</name>
    <dbReference type="NCBI Taxonomy" id="1784712"/>
    <lineage>
        <taxon>Bacteria</taxon>
        <taxon>Pseudomonadati</taxon>
        <taxon>Pseudomonadota</taxon>
        <taxon>Alphaproteobacteria</taxon>
        <taxon>Sphingomonadales</taxon>
        <taxon>Erythrobacteraceae</taxon>
        <taxon>Aurantiacibacter</taxon>
    </lineage>
</organism>
<dbReference type="PANTHER" id="PTHR30367">
    <property type="entry name" value="P-HYDROXYBENZOIC ACID EFFLUX PUMP SUBUNIT AAEA-RELATED"/>
    <property type="match status" value="1"/>
</dbReference>
<dbReference type="AlphaFoldDB" id="A0A3A1PBM0"/>
<reference evidence="4 5" key="1">
    <citation type="submission" date="2018-08" db="EMBL/GenBank/DDBJ databases">
        <title>Erythrobacter zhengii sp.nov., a bacterium isolated from deep-sea sediment.</title>
        <authorList>
            <person name="Fang C."/>
            <person name="Wu Y.-H."/>
            <person name="Sun C."/>
            <person name="Wang H."/>
            <person name="Cheng H."/>
            <person name="Meng F.-X."/>
            <person name="Wang C.-S."/>
            <person name="Xu X.-W."/>
        </authorList>
    </citation>
    <scope>NUCLEOTIDE SEQUENCE [LARGE SCALE GENOMIC DNA]</scope>
    <source>
        <strain evidence="4 5">CCTCC AB 2015396</strain>
    </source>
</reference>
<dbReference type="Proteomes" id="UP000265366">
    <property type="component" value="Unassembled WGS sequence"/>
</dbReference>
<comment type="caution">
    <text evidence="4">The sequence shown here is derived from an EMBL/GenBank/DDBJ whole genome shotgun (WGS) entry which is preliminary data.</text>
</comment>
<dbReference type="EMBL" id="QXFM01000025">
    <property type="protein sequence ID" value="RIV91191.1"/>
    <property type="molecule type" value="Genomic_DNA"/>
</dbReference>
<dbReference type="Pfam" id="PF25963">
    <property type="entry name" value="Beta-barrel_AAEA"/>
    <property type="match status" value="1"/>
</dbReference>
<dbReference type="GO" id="GO:0055085">
    <property type="term" value="P:transmembrane transport"/>
    <property type="evidence" value="ECO:0007669"/>
    <property type="project" value="InterPro"/>
</dbReference>
<evidence type="ECO:0000259" key="3">
    <source>
        <dbReference type="Pfam" id="PF25963"/>
    </source>
</evidence>
<proteinExistence type="predicted"/>
<keyword evidence="5" id="KW-1185">Reference proteome</keyword>
<dbReference type="PANTHER" id="PTHR30367:SF12">
    <property type="entry name" value="P-HYDROXYBENZOIC ACID EFFLUX PUMP SUBUNIT AAEA"/>
    <property type="match status" value="1"/>
</dbReference>
<gene>
    <name evidence="4" type="ORF">D2V17_03380</name>
</gene>